<dbReference type="Proteomes" id="UP000095280">
    <property type="component" value="Unplaced"/>
</dbReference>
<dbReference type="Gene3D" id="3.40.50.720">
    <property type="entry name" value="NAD(P)-binding Rossmann-like Domain"/>
    <property type="match status" value="1"/>
</dbReference>
<protein>
    <submittedName>
        <fullName evidence="2">Transcriptional regulator</fullName>
    </submittedName>
</protein>
<name>A0A1I8FM92_9PLAT</name>
<keyword evidence="1" id="KW-1185">Reference proteome</keyword>
<accession>A0A1I8FM92</accession>
<dbReference type="WBParaSite" id="maker-unitig_40726-snap-gene-0.1-mRNA-1">
    <property type="protein sequence ID" value="maker-unitig_40726-snap-gene-0.1-mRNA-1"/>
    <property type="gene ID" value="maker-unitig_40726-snap-gene-0.1"/>
</dbReference>
<sequence length="88" mass="9662">MDSVLAEMSDLVDPFKLVVSVAAGVTLDHLQSRLLPDSRVIRLMRTRRFWLTLAPPFIAWSGSEAEDGPLIEAPCLSLLAPATICLRT</sequence>
<dbReference type="AlphaFoldDB" id="A0A1I8FM92"/>
<evidence type="ECO:0000313" key="1">
    <source>
        <dbReference type="Proteomes" id="UP000095280"/>
    </source>
</evidence>
<proteinExistence type="predicted"/>
<evidence type="ECO:0000313" key="2">
    <source>
        <dbReference type="WBParaSite" id="maker-unitig_40726-snap-gene-0.1-mRNA-1"/>
    </source>
</evidence>
<organism evidence="1 2">
    <name type="scientific">Macrostomum lignano</name>
    <dbReference type="NCBI Taxonomy" id="282301"/>
    <lineage>
        <taxon>Eukaryota</taxon>
        <taxon>Metazoa</taxon>
        <taxon>Spiralia</taxon>
        <taxon>Lophotrochozoa</taxon>
        <taxon>Platyhelminthes</taxon>
        <taxon>Rhabditophora</taxon>
        <taxon>Macrostomorpha</taxon>
        <taxon>Macrostomida</taxon>
        <taxon>Macrostomidae</taxon>
        <taxon>Macrostomum</taxon>
    </lineage>
</organism>
<reference evidence="2" key="1">
    <citation type="submission" date="2016-11" db="UniProtKB">
        <authorList>
            <consortium name="WormBaseParasite"/>
        </authorList>
    </citation>
    <scope>IDENTIFICATION</scope>
</reference>